<feature type="non-terminal residue" evidence="6">
    <location>
        <position position="125"/>
    </location>
</feature>
<evidence type="ECO:0000256" key="1">
    <source>
        <dbReference type="ARBA" id="ARBA00009437"/>
    </source>
</evidence>
<proteinExistence type="inferred from homology"/>
<name>A0A8E0MDQ5_LACPA</name>
<dbReference type="PANTHER" id="PTHR30346:SF0">
    <property type="entry name" value="HCA OPERON TRANSCRIPTIONAL ACTIVATOR HCAR"/>
    <property type="match status" value="1"/>
</dbReference>
<keyword evidence="2" id="KW-0805">Transcription regulation</keyword>
<dbReference type="GO" id="GO:0003700">
    <property type="term" value="F:DNA-binding transcription factor activity"/>
    <property type="evidence" value="ECO:0007669"/>
    <property type="project" value="InterPro"/>
</dbReference>
<dbReference type="InterPro" id="IPR036390">
    <property type="entry name" value="WH_DNA-bd_sf"/>
</dbReference>
<evidence type="ECO:0000313" key="7">
    <source>
        <dbReference type="Proteomes" id="UP000014252"/>
    </source>
</evidence>
<dbReference type="PANTHER" id="PTHR30346">
    <property type="entry name" value="TRANSCRIPTIONAL DUAL REGULATOR HCAR-RELATED"/>
    <property type="match status" value="1"/>
</dbReference>
<gene>
    <name evidence="6" type="ORF">Lpp71_07666</name>
</gene>
<dbReference type="SUPFAM" id="SSF46785">
    <property type="entry name" value="Winged helix' DNA-binding domain"/>
    <property type="match status" value="1"/>
</dbReference>
<dbReference type="FunFam" id="1.10.10.10:FF:000001">
    <property type="entry name" value="LysR family transcriptional regulator"/>
    <property type="match status" value="1"/>
</dbReference>
<feature type="domain" description="HTH lysR-type" evidence="5">
    <location>
        <begin position="1"/>
        <end position="58"/>
    </location>
</feature>
<accession>A0A8E0MDQ5</accession>
<organism evidence="6 7">
    <name type="scientific">Lacticaseibacillus paracasei subsp. paracasei Lpp71</name>
    <dbReference type="NCBI Taxonomy" id="1256207"/>
    <lineage>
        <taxon>Bacteria</taxon>
        <taxon>Bacillati</taxon>
        <taxon>Bacillota</taxon>
        <taxon>Bacilli</taxon>
        <taxon>Lactobacillales</taxon>
        <taxon>Lactobacillaceae</taxon>
        <taxon>Lacticaseibacillus</taxon>
    </lineage>
</organism>
<dbReference type="PRINTS" id="PR00039">
    <property type="entry name" value="HTHLYSR"/>
</dbReference>
<protein>
    <submittedName>
        <fullName evidence="6">LysR family transcriptional regulator</fullName>
    </submittedName>
</protein>
<evidence type="ECO:0000313" key="6">
    <source>
        <dbReference type="EMBL" id="EPC74569.1"/>
    </source>
</evidence>
<comment type="similarity">
    <text evidence="1">Belongs to the LysR transcriptional regulatory family.</text>
</comment>
<sequence length="125" mass="13737">MNLKQITYFLAVAEAGQMTAAAKQLHMAQPPLSYQLKALEDELGVRLFERGSRGVRLTGSGQQFMTYAQQIVETVAAAENAARRSGEGEIGTLALGLTSSAGDVLPRQKLQAFNRRYPQVEFELY</sequence>
<dbReference type="Gene3D" id="3.40.190.10">
    <property type="entry name" value="Periplasmic binding protein-like II"/>
    <property type="match status" value="1"/>
</dbReference>
<dbReference type="GO" id="GO:0032993">
    <property type="term" value="C:protein-DNA complex"/>
    <property type="evidence" value="ECO:0007669"/>
    <property type="project" value="TreeGrafter"/>
</dbReference>
<dbReference type="PROSITE" id="PS50931">
    <property type="entry name" value="HTH_LYSR"/>
    <property type="match status" value="1"/>
</dbReference>
<keyword evidence="3" id="KW-0238">DNA-binding</keyword>
<comment type="caution">
    <text evidence="6">The sequence shown here is derived from an EMBL/GenBank/DDBJ whole genome shotgun (WGS) entry which is preliminary data.</text>
</comment>
<evidence type="ECO:0000259" key="5">
    <source>
        <dbReference type="PROSITE" id="PS50931"/>
    </source>
</evidence>
<reference evidence="6 7" key="1">
    <citation type="journal article" date="2013" name="PLoS ONE">
        <title>Lactobacillus paracasei comparative genomics: towards species pan-genome definition and exploitation of diversity.</title>
        <authorList>
            <person name="Smokvina T."/>
            <person name="Wels M."/>
            <person name="Polka J."/>
            <person name="Chervaux C."/>
            <person name="Brisse S."/>
            <person name="Boekhorst J."/>
            <person name="van Hylckama Vlieg J.E."/>
            <person name="Siezen R.J."/>
        </authorList>
    </citation>
    <scope>NUCLEOTIDE SEQUENCE [LARGE SCALE GENOMIC DNA]</scope>
    <source>
        <strain evidence="6 7">Lpp71</strain>
    </source>
</reference>
<dbReference type="Proteomes" id="UP000014252">
    <property type="component" value="Unassembled WGS sequence"/>
</dbReference>
<dbReference type="InterPro" id="IPR036388">
    <property type="entry name" value="WH-like_DNA-bd_sf"/>
</dbReference>
<dbReference type="GO" id="GO:0003677">
    <property type="term" value="F:DNA binding"/>
    <property type="evidence" value="ECO:0007669"/>
    <property type="project" value="UniProtKB-KW"/>
</dbReference>
<dbReference type="Pfam" id="PF00126">
    <property type="entry name" value="HTH_1"/>
    <property type="match status" value="1"/>
</dbReference>
<dbReference type="InterPro" id="IPR000847">
    <property type="entry name" value="LysR_HTH_N"/>
</dbReference>
<dbReference type="EMBL" id="ANKD01000357">
    <property type="protein sequence ID" value="EPC74569.1"/>
    <property type="molecule type" value="Genomic_DNA"/>
</dbReference>
<dbReference type="AlphaFoldDB" id="A0A8E0MDQ5"/>
<dbReference type="Gene3D" id="1.10.10.10">
    <property type="entry name" value="Winged helix-like DNA-binding domain superfamily/Winged helix DNA-binding domain"/>
    <property type="match status" value="1"/>
</dbReference>
<keyword evidence="4" id="KW-0804">Transcription</keyword>
<evidence type="ECO:0000256" key="4">
    <source>
        <dbReference type="ARBA" id="ARBA00023163"/>
    </source>
</evidence>
<evidence type="ECO:0000256" key="2">
    <source>
        <dbReference type="ARBA" id="ARBA00023015"/>
    </source>
</evidence>
<evidence type="ECO:0000256" key="3">
    <source>
        <dbReference type="ARBA" id="ARBA00023125"/>
    </source>
</evidence>